<dbReference type="InterPro" id="IPR033645">
    <property type="entry name" value="VirB9/CagX/TrbG_C"/>
</dbReference>
<dbReference type="AlphaFoldDB" id="A0A7R7TQP5"/>
<keyword evidence="2 4" id="KW-0732">Signal</keyword>
<dbReference type="Gene3D" id="2.60.40.2500">
    <property type="match status" value="1"/>
</dbReference>
<feature type="chain" id="PRO_5030833658" evidence="4">
    <location>
        <begin position="25"/>
        <end position="275"/>
    </location>
</feature>
<keyword evidence="5" id="KW-0614">Plasmid</keyword>
<dbReference type="InterPro" id="IPR038161">
    <property type="entry name" value="VirB9/CagX/TrbG_C_sf"/>
</dbReference>
<dbReference type="Pfam" id="PF03524">
    <property type="entry name" value="CagX"/>
    <property type="match status" value="1"/>
</dbReference>
<evidence type="ECO:0000256" key="3">
    <source>
        <dbReference type="SAM" id="MobiDB-lite"/>
    </source>
</evidence>
<evidence type="ECO:0000256" key="1">
    <source>
        <dbReference type="ARBA" id="ARBA00006135"/>
    </source>
</evidence>
<geneLocation type="plasmid" evidence="5">
    <name>pJUPA4001</name>
</geneLocation>
<accession>A0A7R7TQP5</accession>
<reference evidence="5" key="1">
    <citation type="submission" date="2020-10" db="EMBL/GenBank/DDBJ databases">
        <title>Complete plasmid sequence of Pseudomonas aeruginosa ST1816 harboring blaVIMs.</title>
        <authorList>
            <person name="Hishinuma T."/>
            <person name="Tada T."/>
            <person name="Kirikae T."/>
        </authorList>
    </citation>
    <scope>NUCLEOTIDE SEQUENCE</scope>
    <source>
        <strain evidence="5">JUPA4001</strain>
        <plasmid evidence="5">pJUPA4001</plasmid>
    </source>
</reference>
<protein>
    <submittedName>
        <fullName evidence="5">P-type conjugative transfer protein VirB9</fullName>
    </submittedName>
</protein>
<feature type="signal peptide" evidence="4">
    <location>
        <begin position="1"/>
        <end position="24"/>
    </location>
</feature>
<feature type="compositionally biased region" description="Basic and acidic residues" evidence="3">
    <location>
        <begin position="254"/>
        <end position="275"/>
    </location>
</feature>
<proteinExistence type="inferred from homology"/>
<evidence type="ECO:0000256" key="2">
    <source>
        <dbReference type="ARBA" id="ARBA00022729"/>
    </source>
</evidence>
<sequence length="275" mass="30478">MKKQFVLPTAIALSLSLCAFSTHAAKLPKPLSSDNRVKQVPYDPNQVYELVGTYGYQTSIEFEADEMVKVVALGDTIAWQSMPFRNRVFLKPVEDNADTNMTVITSKRTYYFQLNSTKVKSGQSYLVRFVYPNARITSYNPEGETPAGSTPVTSSGTPASPNINYGYSGDKEAIGVQGVMDDGQFTKFLIKKGADLPQFYRVLPDGTEAMVDARREGEYMVVKRLASMFVLRSGNAYVCVENLANPYKRTVTRGARDGGGHKDGHRTYSTSRKDP</sequence>
<feature type="region of interest" description="Disordered" evidence="3">
    <location>
        <begin position="140"/>
        <end position="161"/>
    </location>
</feature>
<dbReference type="EMBL" id="LC586267">
    <property type="protein sequence ID" value="BCQ06432.1"/>
    <property type="molecule type" value="Genomic_DNA"/>
</dbReference>
<dbReference type="InterPro" id="IPR010258">
    <property type="entry name" value="Conjugal_tfr_TrbG/VirB9/CagX"/>
</dbReference>
<comment type="similarity">
    <text evidence="1">Belongs to the TrbG/VirB9 family.</text>
</comment>
<feature type="compositionally biased region" description="Polar residues" evidence="3">
    <location>
        <begin position="147"/>
        <end position="161"/>
    </location>
</feature>
<organism evidence="5">
    <name type="scientific">Pseudomonas aeruginosa</name>
    <dbReference type="NCBI Taxonomy" id="287"/>
    <lineage>
        <taxon>Bacteria</taxon>
        <taxon>Pseudomonadati</taxon>
        <taxon>Pseudomonadota</taxon>
        <taxon>Gammaproteobacteria</taxon>
        <taxon>Pseudomonadales</taxon>
        <taxon>Pseudomonadaceae</taxon>
        <taxon>Pseudomonas</taxon>
    </lineage>
</organism>
<dbReference type="CDD" id="cd06911">
    <property type="entry name" value="VirB9_CagX_TrbG"/>
    <property type="match status" value="1"/>
</dbReference>
<name>A0A7R7TQP5_PSEAI</name>
<feature type="region of interest" description="Disordered" evidence="3">
    <location>
        <begin position="251"/>
        <end position="275"/>
    </location>
</feature>
<evidence type="ECO:0000256" key="4">
    <source>
        <dbReference type="SAM" id="SignalP"/>
    </source>
</evidence>
<dbReference type="RefSeq" id="WP_200756024.1">
    <property type="nucleotide sequence ID" value="NZ_LC586267.2"/>
</dbReference>
<evidence type="ECO:0000313" key="5">
    <source>
        <dbReference type="EMBL" id="BCQ06432.1"/>
    </source>
</evidence>